<keyword evidence="8" id="KW-1185">Reference proteome</keyword>
<dbReference type="AlphaFoldDB" id="A0A8H5LS12"/>
<comment type="caution">
    <text evidence="7">The sequence shown here is derived from an EMBL/GenBank/DDBJ whole genome shotgun (WGS) entry which is preliminary data.</text>
</comment>
<dbReference type="PANTHER" id="PTHR28071">
    <property type="entry name" value="REDOX PROTEIN FMP46, MITOCHONDRIAL-RELATED"/>
    <property type="match status" value="1"/>
</dbReference>
<evidence type="ECO:0000256" key="5">
    <source>
        <dbReference type="ARBA" id="ARBA00023002"/>
    </source>
</evidence>
<dbReference type="SUPFAM" id="SSF52833">
    <property type="entry name" value="Thioredoxin-like"/>
    <property type="match status" value="1"/>
</dbReference>
<sequence>MFNSFKRRLPEISIFHQPTSPPSNKALTLLRSALSSPYPPNQAGKPPLDFSLDVIEGPPTSDQLRTILSYLPSKSISPSTAFLSAHFAAPSGLDRPEGIAAIAKVAQDNPAALRWPIVVDWNDGQASVGDIEGVKSILERLRKRRDGELKEEEVDQPLGWFS</sequence>
<protein>
    <recommendedName>
        <fullName evidence="9">Thioredoxin-like protein</fullName>
    </recommendedName>
</protein>
<dbReference type="Pfam" id="PF07955">
    <property type="entry name" value="DUF1687"/>
    <property type="match status" value="1"/>
</dbReference>
<reference evidence="7 8" key="1">
    <citation type="journal article" date="2020" name="ISME J.">
        <title>Uncovering the hidden diversity of litter-decomposition mechanisms in mushroom-forming fungi.</title>
        <authorList>
            <person name="Floudas D."/>
            <person name="Bentzer J."/>
            <person name="Ahren D."/>
            <person name="Johansson T."/>
            <person name="Persson P."/>
            <person name="Tunlid A."/>
        </authorList>
    </citation>
    <scope>NUCLEOTIDE SEQUENCE [LARGE SCALE GENOMIC DNA]</scope>
    <source>
        <strain evidence="7 8">CBS 661.87</strain>
    </source>
</reference>
<gene>
    <name evidence="7" type="ORF">D9615_010270</name>
</gene>
<keyword evidence="6" id="KW-0496">Mitochondrion</keyword>
<comment type="subcellular location">
    <subcellularLocation>
        <location evidence="2">Mitochondrion</location>
    </subcellularLocation>
</comment>
<evidence type="ECO:0000256" key="3">
    <source>
        <dbReference type="ARBA" id="ARBA00009734"/>
    </source>
</evidence>
<evidence type="ECO:0000256" key="1">
    <source>
        <dbReference type="ARBA" id="ARBA00002963"/>
    </source>
</evidence>
<dbReference type="InterPro" id="IPR036249">
    <property type="entry name" value="Thioredoxin-like_sf"/>
</dbReference>
<evidence type="ECO:0008006" key="9">
    <source>
        <dbReference type="Google" id="ProtNLM"/>
    </source>
</evidence>
<evidence type="ECO:0000256" key="4">
    <source>
        <dbReference type="ARBA" id="ARBA00022946"/>
    </source>
</evidence>
<dbReference type="GO" id="GO:0005739">
    <property type="term" value="C:mitochondrion"/>
    <property type="evidence" value="ECO:0007669"/>
    <property type="project" value="UniProtKB-SubCell"/>
</dbReference>
<comment type="function">
    <text evidence="1">Putative mitochondrial redox protein which could be involved in the reduction of small toxic molecules.</text>
</comment>
<dbReference type="OrthoDB" id="59229at2759"/>
<proteinExistence type="inferred from homology"/>
<accession>A0A8H5LS12</accession>
<comment type="similarity">
    <text evidence="3">Belongs to the FMP46 family.</text>
</comment>
<keyword evidence="5" id="KW-0560">Oxidoreductase</keyword>
<organism evidence="7 8">
    <name type="scientific">Tricholomella constricta</name>
    <dbReference type="NCBI Taxonomy" id="117010"/>
    <lineage>
        <taxon>Eukaryota</taxon>
        <taxon>Fungi</taxon>
        <taxon>Dikarya</taxon>
        <taxon>Basidiomycota</taxon>
        <taxon>Agaricomycotina</taxon>
        <taxon>Agaricomycetes</taxon>
        <taxon>Agaricomycetidae</taxon>
        <taxon>Agaricales</taxon>
        <taxon>Tricholomatineae</taxon>
        <taxon>Lyophyllaceae</taxon>
        <taxon>Tricholomella</taxon>
    </lineage>
</organism>
<dbReference type="GO" id="GO:0016491">
    <property type="term" value="F:oxidoreductase activity"/>
    <property type="evidence" value="ECO:0007669"/>
    <property type="project" value="UniProtKB-KW"/>
</dbReference>
<dbReference type="Gene3D" id="3.40.30.10">
    <property type="entry name" value="Glutaredoxin"/>
    <property type="match status" value="1"/>
</dbReference>
<dbReference type="PANTHER" id="PTHR28071:SF1">
    <property type="entry name" value="REDOX PROTEIN FMP46, MITOCHONDRIAL-RELATED"/>
    <property type="match status" value="1"/>
</dbReference>
<evidence type="ECO:0000256" key="2">
    <source>
        <dbReference type="ARBA" id="ARBA00004173"/>
    </source>
</evidence>
<keyword evidence="4" id="KW-0809">Transit peptide</keyword>
<dbReference type="InterPro" id="IPR012882">
    <property type="entry name" value="Fmp46"/>
</dbReference>
<dbReference type="Proteomes" id="UP000565441">
    <property type="component" value="Unassembled WGS sequence"/>
</dbReference>
<evidence type="ECO:0000313" key="7">
    <source>
        <dbReference type="EMBL" id="KAF5367358.1"/>
    </source>
</evidence>
<name>A0A8H5LS12_9AGAR</name>
<evidence type="ECO:0000313" key="8">
    <source>
        <dbReference type="Proteomes" id="UP000565441"/>
    </source>
</evidence>
<dbReference type="EMBL" id="JAACJP010000067">
    <property type="protein sequence ID" value="KAF5367358.1"/>
    <property type="molecule type" value="Genomic_DNA"/>
</dbReference>
<evidence type="ECO:0000256" key="6">
    <source>
        <dbReference type="ARBA" id="ARBA00023128"/>
    </source>
</evidence>